<name>A0ABT2SQK3_9FIRM</name>
<dbReference type="SFLD" id="SFLDG01067">
    <property type="entry name" value="SPASM/twitch_domain_containing"/>
    <property type="match status" value="1"/>
</dbReference>
<keyword evidence="3" id="KW-0408">Iron</keyword>
<dbReference type="InterPro" id="IPR013785">
    <property type="entry name" value="Aldolase_TIM"/>
</dbReference>
<dbReference type="InterPro" id="IPR050377">
    <property type="entry name" value="Radical_SAM_PqqE_MftC-like"/>
</dbReference>
<evidence type="ECO:0000256" key="1">
    <source>
        <dbReference type="ARBA" id="ARBA00022691"/>
    </source>
</evidence>
<dbReference type="SFLD" id="SFLDG01111">
    <property type="entry name" value="Uncharacterised_Radical_SAM_Su"/>
    <property type="match status" value="1"/>
</dbReference>
<evidence type="ECO:0000259" key="5">
    <source>
        <dbReference type="PROSITE" id="PS51918"/>
    </source>
</evidence>
<evidence type="ECO:0000313" key="7">
    <source>
        <dbReference type="Proteomes" id="UP001652338"/>
    </source>
</evidence>
<dbReference type="InterPro" id="IPR007197">
    <property type="entry name" value="rSAM"/>
</dbReference>
<dbReference type="InterPro" id="IPR023822">
    <property type="entry name" value="rSAM_TatD-assoc_bac"/>
</dbReference>
<keyword evidence="2" id="KW-0479">Metal-binding</keyword>
<dbReference type="PANTHER" id="PTHR11228">
    <property type="entry name" value="RADICAL SAM DOMAIN PROTEIN"/>
    <property type="match status" value="1"/>
</dbReference>
<organism evidence="6 7">
    <name type="scientific">Muricoprocola aceti</name>
    <dbReference type="NCBI Taxonomy" id="2981772"/>
    <lineage>
        <taxon>Bacteria</taxon>
        <taxon>Bacillati</taxon>
        <taxon>Bacillota</taxon>
        <taxon>Clostridia</taxon>
        <taxon>Lachnospirales</taxon>
        <taxon>Lachnospiraceae</taxon>
        <taxon>Muricoprocola</taxon>
    </lineage>
</organism>
<dbReference type="Gene3D" id="3.20.20.70">
    <property type="entry name" value="Aldolase class I"/>
    <property type="match status" value="1"/>
</dbReference>
<accession>A0ABT2SQK3</accession>
<evidence type="ECO:0000313" key="6">
    <source>
        <dbReference type="EMBL" id="MCU6726333.1"/>
    </source>
</evidence>
<evidence type="ECO:0000256" key="4">
    <source>
        <dbReference type="ARBA" id="ARBA00023014"/>
    </source>
</evidence>
<comment type="caution">
    <text evidence="6">The sequence shown here is derived from an EMBL/GenBank/DDBJ whole genome shotgun (WGS) entry which is preliminary data.</text>
</comment>
<gene>
    <name evidence="6" type="ORF">OCV47_13485</name>
</gene>
<keyword evidence="1" id="KW-0949">S-adenosyl-L-methionine</keyword>
<dbReference type="PANTHER" id="PTHR11228:SF27">
    <property type="entry name" value="GLYCYL-RADICAL ENZYME ACTIVATING ENZYME MJ1227-RELATED"/>
    <property type="match status" value="1"/>
</dbReference>
<proteinExistence type="predicted"/>
<keyword evidence="7" id="KW-1185">Reference proteome</keyword>
<dbReference type="NCBIfam" id="TIGR04100">
    <property type="entry name" value="rSAM_pair_X"/>
    <property type="match status" value="1"/>
</dbReference>
<dbReference type="NCBIfam" id="TIGR04038">
    <property type="entry name" value="tatD_link_rSAM"/>
    <property type="match status" value="1"/>
</dbReference>
<dbReference type="InterPro" id="IPR023821">
    <property type="entry name" value="rSAM_TatD-assoc"/>
</dbReference>
<dbReference type="EMBL" id="JAOQKE010000022">
    <property type="protein sequence ID" value="MCU6726333.1"/>
    <property type="molecule type" value="Genomic_DNA"/>
</dbReference>
<dbReference type="CDD" id="cd01335">
    <property type="entry name" value="Radical_SAM"/>
    <property type="match status" value="1"/>
</dbReference>
<dbReference type="Proteomes" id="UP001652338">
    <property type="component" value="Unassembled WGS sequence"/>
</dbReference>
<dbReference type="RefSeq" id="WP_262655607.1">
    <property type="nucleotide sequence ID" value="NZ_JAOQKE010000022.1"/>
</dbReference>
<dbReference type="Pfam" id="PF04055">
    <property type="entry name" value="Radical_SAM"/>
    <property type="match status" value="1"/>
</dbReference>
<dbReference type="SFLD" id="SFLDS00029">
    <property type="entry name" value="Radical_SAM"/>
    <property type="match status" value="1"/>
</dbReference>
<dbReference type="PROSITE" id="PS51918">
    <property type="entry name" value="RADICAL_SAM"/>
    <property type="match status" value="1"/>
</dbReference>
<dbReference type="SUPFAM" id="SSF102114">
    <property type="entry name" value="Radical SAM enzymes"/>
    <property type="match status" value="1"/>
</dbReference>
<feature type="domain" description="Radical SAM core" evidence="5">
    <location>
        <begin position="9"/>
        <end position="205"/>
    </location>
</feature>
<evidence type="ECO:0000256" key="2">
    <source>
        <dbReference type="ARBA" id="ARBA00022723"/>
    </source>
</evidence>
<dbReference type="InterPro" id="IPR058240">
    <property type="entry name" value="rSAM_sf"/>
</dbReference>
<evidence type="ECO:0000256" key="3">
    <source>
        <dbReference type="ARBA" id="ARBA00023004"/>
    </source>
</evidence>
<protein>
    <submittedName>
        <fullName evidence="6">TIGR04100 family radical SAM protein</fullName>
    </submittedName>
</protein>
<sequence>MKKGMTILYKVHNNLYVNLTNRCPCACTFCLRQNMDTVTHDDQTLWLEHEPTVEEVKAEFAKFDLSEYEEVVFCGYGEPTERLDALLEIAKFVKENYQKPIRINTNGLANLIWKRDVTPELKGLVDTISISLNTPNADRYHELVRSKFGDQSFDAMLAFAKEATQYVPHVVLTTVDTTLTKEEEAQCRKICEDLGVTYRIRPWED</sequence>
<reference evidence="6 7" key="1">
    <citation type="journal article" date="2021" name="ISME Commun">
        <title>Automated analysis of genomic sequences facilitates high-throughput and comprehensive description of bacteria.</title>
        <authorList>
            <person name="Hitch T.C.A."/>
        </authorList>
    </citation>
    <scope>NUCLEOTIDE SEQUENCE [LARGE SCALE GENOMIC DNA]</scope>
    <source>
        <strain evidence="6 7">Sanger_29</strain>
    </source>
</reference>
<keyword evidence="4" id="KW-0411">Iron-sulfur</keyword>